<evidence type="ECO:0000259" key="2">
    <source>
        <dbReference type="Pfam" id="PF20151"/>
    </source>
</evidence>
<feature type="transmembrane region" description="Helical" evidence="1">
    <location>
        <begin position="61"/>
        <end position="80"/>
    </location>
</feature>
<keyword evidence="1" id="KW-1133">Transmembrane helix</keyword>
<comment type="caution">
    <text evidence="3">The sequence shown here is derived from an EMBL/GenBank/DDBJ whole genome shotgun (WGS) entry which is preliminary data.</text>
</comment>
<keyword evidence="4" id="KW-1185">Reference proteome</keyword>
<dbReference type="Proteomes" id="UP001362999">
    <property type="component" value="Unassembled WGS sequence"/>
</dbReference>
<gene>
    <name evidence="3" type="ORF">R3P38DRAFT_189087</name>
</gene>
<dbReference type="EMBL" id="JAWWNJ010000011">
    <property type="protein sequence ID" value="KAK7045161.1"/>
    <property type="molecule type" value="Genomic_DNA"/>
</dbReference>
<dbReference type="Pfam" id="PF20151">
    <property type="entry name" value="DUF6533"/>
    <property type="match status" value="1"/>
</dbReference>
<evidence type="ECO:0000256" key="1">
    <source>
        <dbReference type="SAM" id="Phobius"/>
    </source>
</evidence>
<feature type="transmembrane region" description="Helical" evidence="1">
    <location>
        <begin position="176"/>
        <end position="196"/>
    </location>
</feature>
<keyword evidence="1" id="KW-0812">Transmembrane</keyword>
<organism evidence="3 4">
    <name type="scientific">Favolaschia claudopus</name>
    <dbReference type="NCBI Taxonomy" id="2862362"/>
    <lineage>
        <taxon>Eukaryota</taxon>
        <taxon>Fungi</taxon>
        <taxon>Dikarya</taxon>
        <taxon>Basidiomycota</taxon>
        <taxon>Agaricomycotina</taxon>
        <taxon>Agaricomycetes</taxon>
        <taxon>Agaricomycetidae</taxon>
        <taxon>Agaricales</taxon>
        <taxon>Marasmiineae</taxon>
        <taxon>Mycenaceae</taxon>
        <taxon>Favolaschia</taxon>
    </lineage>
</organism>
<accession>A0AAW0CZ16</accession>
<dbReference type="AlphaFoldDB" id="A0AAW0CZ16"/>
<dbReference type="InterPro" id="IPR045340">
    <property type="entry name" value="DUF6533"/>
</dbReference>
<protein>
    <recommendedName>
        <fullName evidence="2">DUF6533 domain-containing protein</fullName>
    </recommendedName>
</protein>
<reference evidence="3 4" key="1">
    <citation type="journal article" date="2024" name="J Genomics">
        <title>Draft genome sequencing and assembly of Favolaschia claudopus CIRM-BRFM 2984 isolated from oak limbs.</title>
        <authorList>
            <person name="Navarro D."/>
            <person name="Drula E."/>
            <person name="Chaduli D."/>
            <person name="Cazenave R."/>
            <person name="Ahrendt S."/>
            <person name="Wang J."/>
            <person name="Lipzen A."/>
            <person name="Daum C."/>
            <person name="Barry K."/>
            <person name="Grigoriev I.V."/>
            <person name="Favel A."/>
            <person name="Rosso M.N."/>
            <person name="Martin F."/>
        </authorList>
    </citation>
    <scope>NUCLEOTIDE SEQUENCE [LARGE SCALE GENOMIC DNA]</scope>
    <source>
        <strain evidence="3 4">CIRM-BRFM 2984</strain>
    </source>
</reference>
<name>A0AAW0CZ16_9AGAR</name>
<feature type="transmembrane region" description="Helical" evidence="1">
    <location>
        <begin position="126"/>
        <end position="151"/>
    </location>
</feature>
<feature type="transmembrane region" description="Helical" evidence="1">
    <location>
        <begin position="217"/>
        <end position="241"/>
    </location>
</feature>
<sequence>MSMVSQAHDASDPEVLQVLTDARTTNSMIVAALSVVAWDHLITFQDEVEHMWKSSWHTTNVVYLWNRYFTLIALLVDAIVMLSPYKSDAVCIKYFNTEAVSSTMILATVDFILVLRVWLLYEKARWLLYVLVPMIGLEILTMALVSHFTIYTTKSFWPIGWPLTGCYPLGLVPRYFTFYSLPVLIVSATMFILTVYKCGKTLLIHGRTRARMPIYSLFLRDGVFWFVAIFATFLPEVVIWAAARQSLAELMIACVLVFRFRILLKDDLQSWARVSAQGVAHLFHSSHILRQRNLHHRLPRSAQHQASRTCGIHCPPHHHYHPIYRSIGTGANDDYRTGYYRLSVKNSVDYSWQYSWYDRE</sequence>
<evidence type="ECO:0000313" key="4">
    <source>
        <dbReference type="Proteomes" id="UP001362999"/>
    </source>
</evidence>
<keyword evidence="1" id="KW-0472">Membrane</keyword>
<evidence type="ECO:0000313" key="3">
    <source>
        <dbReference type="EMBL" id="KAK7045161.1"/>
    </source>
</evidence>
<proteinExistence type="predicted"/>
<feature type="transmembrane region" description="Helical" evidence="1">
    <location>
        <begin position="100"/>
        <end position="119"/>
    </location>
</feature>
<feature type="domain" description="DUF6533" evidence="2">
    <location>
        <begin position="29"/>
        <end position="72"/>
    </location>
</feature>